<name>A0ABP0K2M3_9DINO</name>
<reference evidence="3 4" key="1">
    <citation type="submission" date="2024-02" db="EMBL/GenBank/DDBJ databases">
        <authorList>
            <person name="Chen Y."/>
            <person name="Shah S."/>
            <person name="Dougan E. K."/>
            <person name="Thang M."/>
            <person name="Chan C."/>
        </authorList>
    </citation>
    <scope>NUCLEOTIDE SEQUENCE [LARGE SCALE GENOMIC DNA]</scope>
</reference>
<dbReference type="InterPro" id="IPR000626">
    <property type="entry name" value="Ubiquitin-like_dom"/>
</dbReference>
<organism evidence="3 4">
    <name type="scientific">Durusdinium trenchii</name>
    <dbReference type="NCBI Taxonomy" id="1381693"/>
    <lineage>
        <taxon>Eukaryota</taxon>
        <taxon>Sar</taxon>
        <taxon>Alveolata</taxon>
        <taxon>Dinophyceae</taxon>
        <taxon>Suessiales</taxon>
        <taxon>Symbiodiniaceae</taxon>
        <taxon>Durusdinium</taxon>
    </lineage>
</organism>
<dbReference type="SUPFAM" id="SSF54236">
    <property type="entry name" value="Ubiquitin-like"/>
    <property type="match status" value="1"/>
</dbReference>
<dbReference type="InterPro" id="IPR015943">
    <property type="entry name" value="WD40/YVTN_repeat-like_dom_sf"/>
</dbReference>
<evidence type="ECO:0000256" key="1">
    <source>
        <dbReference type="SAM" id="MobiDB-lite"/>
    </source>
</evidence>
<sequence length="1191" mass="131795">AVLIGAIEKQKFAPRTAAELSGADGPRERRGSGPPERGGKRGAAVYSTAGCELDEVYILNRDSAARLTISSPLEAHKSYTLVYAMVGMDVGFENPLFASIELSYEEVDKDPHAEPPQKMLTLYEMDLGLNHVTRKFADAVDHSAHALIAVPGGVDGPSGVLVCCENCLVYKKQGHPDVVCAIPRRLEMAQEKGLLIVAHATHKLKDFFFFLIQSEYGDLYKVTLTHDEDMVSEVQVKYFDTIPLSNALCVLKTGFLFAAAEFGNHALYQFQGIGTDEEDPMCTSSHPHGAQALVAFKPRALKNLMLYDEMPSLSPIIDMKVLDATGEGKPQLYAMCGRGPRASLRVLRHGLAVTEMAVSELPGKPNAVWTVKATMDSEYDRYIVVSFVDVTLVLSIGDTVEEVLDSGFLATAPSLLIQLMADDSYVQVHPTGIRHLLPRRTNEWRVPGQKRIVTAAANERQVVIALSGGEILYFEIDESHTLNEVAKRDMNYEVLCIAVQPVPENRQRASFMAVGGDPWLPMADESRWPQMAAPGYQGRVEYGLELLTCVPRSTARATRATRAKPPMRPVLPHGRPFVRRGPARLKKETKVRGPVPGEDRLRKLLWRREAVAVARGVTWKGVVPGHSDWEPHFLETDGWQGYEEKPAGSGGQAAGNTKWWHVPDARIRELLGLPTTELRTEPEKVVETTLSPEPAAEPAMVQEDPEPEKKEKEKKWAVKDEDVELLIRHLQAELPELPELHTAGRTIPVTPGAAEKTTPRTLRLRLRLGREHLLLRAREDLPLSTDGLALSSADPPRAAPNATWRPRRRASLALERLVGRREQRARHGSELPEEEPKSLKAWIESLTAIPMAHQRLIHQKHILPNGTLKELDIQDGHELLLVPKPTMRSAHEATMKRKVKKGLLPSGSRPRQMFSAQGHQVVEPWRWDSKPQLLAQAQRPHFNGFASSDVQLPNPDDSALQRLRRVDNTIRILSLERERPLKQLSAQALQSPAESVCLLEMKNLGQAEDVHSLFLSIGLSSGILIRSVVDFVTGTLSDQRSRFLGAKAVRLHKAVTRGVPAMLALSTKPWLSYNFQGKNHCTPMSYEQLEYTSSFASEQCPEGFVGISGNTLRILACERLGELFNHTVMNLSYTPRRFVPLPPAVLPPPGQPTTDPIMCGAPGSVRGAPRGVAAVPCLGFGTTMEHPTFRV</sequence>
<dbReference type="InterPro" id="IPR050358">
    <property type="entry name" value="RSE1/DDB1/CFT1"/>
</dbReference>
<dbReference type="Pfam" id="PF23726">
    <property type="entry name" value="Beta-prop_RSE1_2nd"/>
    <property type="match status" value="2"/>
</dbReference>
<dbReference type="EMBL" id="CAXAMN010007213">
    <property type="protein sequence ID" value="CAK9020807.1"/>
    <property type="molecule type" value="Genomic_DNA"/>
</dbReference>
<feature type="region of interest" description="Disordered" evidence="1">
    <location>
        <begin position="556"/>
        <end position="578"/>
    </location>
</feature>
<dbReference type="PANTHER" id="PTHR10644">
    <property type="entry name" value="DNA REPAIR/RNA PROCESSING CPSF FAMILY"/>
    <property type="match status" value="1"/>
</dbReference>
<feature type="non-terminal residue" evidence="3">
    <location>
        <position position="1"/>
    </location>
</feature>
<evidence type="ECO:0000313" key="4">
    <source>
        <dbReference type="Proteomes" id="UP001642484"/>
    </source>
</evidence>
<dbReference type="PROSITE" id="PS50053">
    <property type="entry name" value="UBIQUITIN_2"/>
    <property type="match status" value="1"/>
</dbReference>
<evidence type="ECO:0000259" key="2">
    <source>
        <dbReference type="PROSITE" id="PS50053"/>
    </source>
</evidence>
<accession>A0ABP0K2M3</accession>
<dbReference type="InterPro" id="IPR058543">
    <property type="entry name" value="Beta-prop_RSE1/DDB1/CPSF1_2nd"/>
</dbReference>
<protein>
    <recommendedName>
        <fullName evidence="2">Ubiquitin-like domain-containing protein</fullName>
    </recommendedName>
</protein>
<comment type="caution">
    <text evidence="3">The sequence shown here is derived from an EMBL/GenBank/DDBJ whole genome shotgun (WGS) entry which is preliminary data.</text>
</comment>
<feature type="compositionally biased region" description="Basic and acidic residues" evidence="1">
    <location>
        <begin position="707"/>
        <end position="716"/>
    </location>
</feature>
<feature type="domain" description="Ubiquitin-like" evidence="2">
    <location>
        <begin position="839"/>
        <end position="882"/>
    </location>
</feature>
<feature type="region of interest" description="Disordered" evidence="1">
    <location>
        <begin position="16"/>
        <end position="43"/>
    </location>
</feature>
<gene>
    <name evidence="3" type="ORF">CCMP2556_LOCUS14191</name>
</gene>
<dbReference type="InterPro" id="IPR029071">
    <property type="entry name" value="Ubiquitin-like_domsf"/>
</dbReference>
<evidence type="ECO:0000313" key="3">
    <source>
        <dbReference type="EMBL" id="CAK9020807.1"/>
    </source>
</evidence>
<dbReference type="Pfam" id="PF10433">
    <property type="entry name" value="Beta-prop_RSE1_1st"/>
    <property type="match status" value="1"/>
</dbReference>
<dbReference type="Gene3D" id="3.10.20.90">
    <property type="entry name" value="Phosphatidylinositol 3-kinase Catalytic Subunit, Chain A, domain 1"/>
    <property type="match status" value="1"/>
</dbReference>
<keyword evidence="4" id="KW-1185">Reference proteome</keyword>
<dbReference type="Proteomes" id="UP001642484">
    <property type="component" value="Unassembled WGS sequence"/>
</dbReference>
<dbReference type="CDD" id="cd17039">
    <property type="entry name" value="Ubl_ubiquitin_like"/>
    <property type="match status" value="1"/>
</dbReference>
<feature type="region of interest" description="Disordered" evidence="1">
    <location>
        <begin position="681"/>
        <end position="716"/>
    </location>
</feature>
<dbReference type="InterPro" id="IPR018846">
    <property type="entry name" value="Beta-prop_RSE1/DDB1/CPSF1_1st"/>
</dbReference>
<dbReference type="Gene3D" id="2.130.10.10">
    <property type="entry name" value="YVTN repeat-like/Quinoprotein amine dehydrogenase"/>
    <property type="match status" value="3"/>
</dbReference>
<proteinExistence type="predicted"/>